<gene>
    <name evidence="9" type="primary">lspA</name>
    <name evidence="12" type="ORF">1786</name>
</gene>
<feature type="active site" evidence="9">
    <location>
        <position position="124"/>
    </location>
</feature>
<accession>A0A0E4C8W7</accession>
<evidence type="ECO:0000256" key="11">
    <source>
        <dbReference type="RuleBase" id="RU004181"/>
    </source>
</evidence>
<dbReference type="PRINTS" id="PR00781">
    <property type="entry name" value="LIPOSIGPTASE"/>
</dbReference>
<dbReference type="Proteomes" id="UP000045545">
    <property type="component" value="Unassembled WGS sequence"/>
</dbReference>
<keyword evidence="6 9" id="KW-0378">Hydrolase</keyword>
<dbReference type="GO" id="GO:0005886">
    <property type="term" value="C:plasma membrane"/>
    <property type="evidence" value="ECO:0007669"/>
    <property type="project" value="UniProtKB-SubCell"/>
</dbReference>
<dbReference type="RefSeq" id="WP_052729693.1">
    <property type="nucleotide sequence ID" value="NZ_CGIH01000029.1"/>
</dbReference>
<feature type="transmembrane region" description="Helical" evidence="9">
    <location>
        <begin position="34"/>
        <end position="52"/>
    </location>
</feature>
<dbReference type="UniPathway" id="UPA00665"/>
<dbReference type="PROSITE" id="PS00855">
    <property type="entry name" value="SPASE_II"/>
    <property type="match status" value="1"/>
</dbReference>
<evidence type="ECO:0000256" key="4">
    <source>
        <dbReference type="ARBA" id="ARBA00022692"/>
    </source>
</evidence>
<evidence type="ECO:0000256" key="8">
    <source>
        <dbReference type="ARBA" id="ARBA00023136"/>
    </source>
</evidence>
<keyword evidence="8 9" id="KW-0472">Membrane</keyword>
<dbReference type="EC" id="3.4.23.36" evidence="9"/>
<evidence type="ECO:0000256" key="3">
    <source>
        <dbReference type="ARBA" id="ARBA00022670"/>
    </source>
</evidence>
<evidence type="ECO:0000256" key="5">
    <source>
        <dbReference type="ARBA" id="ARBA00022750"/>
    </source>
</evidence>
<evidence type="ECO:0000256" key="2">
    <source>
        <dbReference type="ARBA" id="ARBA00022475"/>
    </source>
</evidence>
<dbReference type="GO" id="GO:0006508">
    <property type="term" value="P:proteolysis"/>
    <property type="evidence" value="ECO:0007669"/>
    <property type="project" value="UniProtKB-KW"/>
</dbReference>
<dbReference type="Pfam" id="PF01252">
    <property type="entry name" value="Peptidase_A8"/>
    <property type="match status" value="1"/>
</dbReference>
<comment type="similarity">
    <text evidence="1 9 11">Belongs to the peptidase A8 family.</text>
</comment>
<comment type="pathway">
    <text evidence="9">Protein modification; lipoprotein biosynthesis (signal peptide cleavage).</text>
</comment>
<comment type="catalytic activity">
    <reaction evidence="9 10">
        <text>Release of signal peptides from bacterial membrane prolipoproteins. Hydrolyzes -Xaa-Yaa-Zaa-|-(S,diacylglyceryl)Cys-, in which Xaa is hydrophobic (preferably Leu), and Yaa (Ala or Ser) and Zaa (Gly or Ala) have small, neutral side chains.</text>
        <dbReference type="EC" id="3.4.23.36"/>
    </reaction>
</comment>
<dbReference type="NCBIfam" id="TIGR00077">
    <property type="entry name" value="lspA"/>
    <property type="match status" value="1"/>
</dbReference>
<feature type="transmembrane region" description="Helical" evidence="9">
    <location>
        <begin position="84"/>
        <end position="104"/>
    </location>
</feature>
<evidence type="ECO:0000313" key="12">
    <source>
        <dbReference type="EMBL" id="CFX74890.1"/>
    </source>
</evidence>
<dbReference type="PANTHER" id="PTHR33695">
    <property type="entry name" value="LIPOPROTEIN SIGNAL PEPTIDASE"/>
    <property type="match status" value="1"/>
</dbReference>
<keyword evidence="5 9" id="KW-0064">Aspartyl protease</keyword>
<keyword evidence="3 9" id="KW-0645">Protease</keyword>
<comment type="function">
    <text evidence="9 10">This protein specifically catalyzes the removal of signal peptides from prolipoproteins.</text>
</comment>
<dbReference type="HAMAP" id="MF_00161">
    <property type="entry name" value="LspA"/>
    <property type="match status" value="1"/>
</dbReference>
<evidence type="ECO:0000256" key="9">
    <source>
        <dbReference type="HAMAP-Rule" id="MF_00161"/>
    </source>
</evidence>
<evidence type="ECO:0000256" key="7">
    <source>
        <dbReference type="ARBA" id="ARBA00022989"/>
    </source>
</evidence>
<evidence type="ECO:0000256" key="10">
    <source>
        <dbReference type="RuleBase" id="RU000594"/>
    </source>
</evidence>
<comment type="subcellular location">
    <subcellularLocation>
        <location evidence="9">Cell membrane</location>
        <topology evidence="9">Multi-pass membrane protein</topology>
    </subcellularLocation>
</comment>
<feature type="transmembrane region" description="Helical" evidence="9">
    <location>
        <begin position="116"/>
        <end position="140"/>
    </location>
</feature>
<organism evidence="12 13">
    <name type="scientific">Syntrophomonas zehnderi OL-4</name>
    <dbReference type="NCBI Taxonomy" id="690567"/>
    <lineage>
        <taxon>Bacteria</taxon>
        <taxon>Bacillati</taxon>
        <taxon>Bacillota</taxon>
        <taxon>Clostridia</taxon>
        <taxon>Eubacteriales</taxon>
        <taxon>Syntrophomonadaceae</taxon>
        <taxon>Syntrophomonas</taxon>
    </lineage>
</organism>
<evidence type="ECO:0000256" key="1">
    <source>
        <dbReference type="ARBA" id="ARBA00006139"/>
    </source>
</evidence>
<keyword evidence="4 9" id="KW-0812">Transmembrane</keyword>
<dbReference type="EMBL" id="CGIH01000029">
    <property type="protein sequence ID" value="CFX74890.1"/>
    <property type="molecule type" value="Genomic_DNA"/>
</dbReference>
<keyword evidence="2 9" id="KW-1003">Cell membrane</keyword>
<evidence type="ECO:0000256" key="6">
    <source>
        <dbReference type="ARBA" id="ARBA00022801"/>
    </source>
</evidence>
<dbReference type="PANTHER" id="PTHR33695:SF1">
    <property type="entry name" value="LIPOPROTEIN SIGNAL PEPTIDASE"/>
    <property type="match status" value="1"/>
</dbReference>
<sequence>MRFWLTTITVLLLDRASKLWIMSHMNPGSSWDLINGILSITYIFNPGAAFGIMQGKAGLFVAAAALVITFALYFMYKYNPAQRIQYALALIVGGALGNVIDRILYNAVVDFISVGWFPIFNVADIAIVCGGALLLIYILLNGDEPSR</sequence>
<keyword evidence="7 9" id="KW-1133">Transmembrane helix</keyword>
<feature type="transmembrane region" description="Helical" evidence="9">
    <location>
        <begin position="59"/>
        <end position="78"/>
    </location>
</feature>
<proteinExistence type="inferred from homology"/>
<name>A0A0E4C8W7_9FIRM</name>
<dbReference type="STRING" id="690567.1786"/>
<protein>
    <recommendedName>
        <fullName evidence="9">Lipoprotein signal peptidase</fullName>
        <ecNumber evidence="9">3.4.23.36</ecNumber>
    </recommendedName>
    <alternativeName>
        <fullName evidence="9">Prolipoprotein signal peptidase</fullName>
    </alternativeName>
    <alternativeName>
        <fullName evidence="9">Signal peptidase II</fullName>
        <shortName evidence="9">SPase II</shortName>
    </alternativeName>
</protein>
<dbReference type="AlphaFoldDB" id="A0A0E4C8W7"/>
<reference evidence="12 13" key="1">
    <citation type="submission" date="2015-03" db="EMBL/GenBank/DDBJ databases">
        <authorList>
            <person name="Murphy D."/>
        </authorList>
    </citation>
    <scope>NUCLEOTIDE SEQUENCE [LARGE SCALE GENOMIC DNA]</scope>
    <source>
        <strain evidence="12 13">OL-4</strain>
    </source>
</reference>
<evidence type="ECO:0000313" key="13">
    <source>
        <dbReference type="Proteomes" id="UP000045545"/>
    </source>
</evidence>
<dbReference type="InterPro" id="IPR001872">
    <property type="entry name" value="Peptidase_A8"/>
</dbReference>
<keyword evidence="13" id="KW-1185">Reference proteome</keyword>
<dbReference type="GO" id="GO:0004190">
    <property type="term" value="F:aspartic-type endopeptidase activity"/>
    <property type="evidence" value="ECO:0007669"/>
    <property type="project" value="UniProtKB-UniRule"/>
</dbReference>
<feature type="active site" evidence="9">
    <location>
        <position position="110"/>
    </location>
</feature>